<keyword evidence="3 5" id="KW-0238">DNA-binding</keyword>
<evidence type="ECO:0000256" key="1">
    <source>
        <dbReference type="ARBA" id="ARBA00022491"/>
    </source>
</evidence>
<organism evidence="7 8">
    <name type="scientific">Pararhizobium capsulatum DSM 1112</name>
    <dbReference type="NCBI Taxonomy" id="1121113"/>
    <lineage>
        <taxon>Bacteria</taxon>
        <taxon>Pseudomonadati</taxon>
        <taxon>Pseudomonadota</taxon>
        <taxon>Alphaproteobacteria</taxon>
        <taxon>Hyphomicrobiales</taxon>
        <taxon>Rhizobiaceae</taxon>
        <taxon>Rhizobium/Agrobacterium group</taxon>
        <taxon>Pararhizobium</taxon>
    </lineage>
</organism>
<dbReference type="InterPro" id="IPR050109">
    <property type="entry name" value="HTH-type_TetR-like_transc_reg"/>
</dbReference>
<name>A0ABU0BKA1_9HYPH</name>
<dbReference type="PRINTS" id="PR00455">
    <property type="entry name" value="HTHTETR"/>
</dbReference>
<proteinExistence type="predicted"/>
<evidence type="ECO:0000259" key="6">
    <source>
        <dbReference type="PROSITE" id="PS50977"/>
    </source>
</evidence>
<dbReference type="InterPro" id="IPR013572">
    <property type="entry name" value="Tscrpt_reg_MAATS_C"/>
</dbReference>
<feature type="DNA-binding region" description="H-T-H motif" evidence="5">
    <location>
        <begin position="32"/>
        <end position="51"/>
    </location>
</feature>
<dbReference type="Gene3D" id="1.10.357.10">
    <property type="entry name" value="Tetracycline Repressor, domain 2"/>
    <property type="match status" value="1"/>
</dbReference>
<dbReference type="Pfam" id="PF08361">
    <property type="entry name" value="TetR_C_2"/>
    <property type="match status" value="1"/>
</dbReference>
<dbReference type="Proteomes" id="UP001230207">
    <property type="component" value="Unassembled WGS sequence"/>
</dbReference>
<dbReference type="PANTHER" id="PTHR30055:SF240">
    <property type="entry name" value="HTH-TYPE TRANSCRIPTIONAL REGULATOR ACRR"/>
    <property type="match status" value="1"/>
</dbReference>
<sequence length="203" mass="23245">MRRTKAEAEETRQNILCAAERVFYEKGVSTATMEEVASAAGVTRGAIYWHFANKTDLFLELYNTVKIPQEDMIEPTIEAEDILGDIERGASDWLEIMNTDEQRQRILSILLRCDYSGDLAPVLERQQEVDDHHTRILEMAFERALSKGQMDARWTPQAATNLLRWTMKGLCSEWLMFGRRFDLPAEGKKGLQHLFASFRSVGA</sequence>
<keyword evidence="8" id="KW-1185">Reference proteome</keyword>
<evidence type="ECO:0000256" key="2">
    <source>
        <dbReference type="ARBA" id="ARBA00023015"/>
    </source>
</evidence>
<accession>A0ABU0BKA1</accession>
<dbReference type="PROSITE" id="PS01081">
    <property type="entry name" value="HTH_TETR_1"/>
    <property type="match status" value="1"/>
</dbReference>
<dbReference type="InterPro" id="IPR036271">
    <property type="entry name" value="Tet_transcr_reg_TetR-rel_C_sf"/>
</dbReference>
<dbReference type="PANTHER" id="PTHR30055">
    <property type="entry name" value="HTH-TYPE TRANSCRIPTIONAL REGULATOR RUTR"/>
    <property type="match status" value="1"/>
</dbReference>
<reference evidence="7 8" key="1">
    <citation type="submission" date="2023-07" db="EMBL/GenBank/DDBJ databases">
        <title>Genomic Encyclopedia of Type Strains, Phase IV (KMG-IV): sequencing the most valuable type-strain genomes for metagenomic binning, comparative biology and taxonomic classification.</title>
        <authorList>
            <person name="Goeker M."/>
        </authorList>
    </citation>
    <scope>NUCLEOTIDE SEQUENCE [LARGE SCALE GENOMIC DNA]</scope>
    <source>
        <strain evidence="7 8">DSM 1112</strain>
    </source>
</reference>
<dbReference type="PROSITE" id="PS50977">
    <property type="entry name" value="HTH_TETR_2"/>
    <property type="match status" value="1"/>
</dbReference>
<evidence type="ECO:0000313" key="7">
    <source>
        <dbReference type="EMBL" id="MDQ0318323.1"/>
    </source>
</evidence>
<dbReference type="SUPFAM" id="SSF48498">
    <property type="entry name" value="Tetracyclin repressor-like, C-terminal domain"/>
    <property type="match status" value="1"/>
</dbReference>
<keyword evidence="1" id="KW-0678">Repressor</keyword>
<keyword evidence="2" id="KW-0805">Transcription regulation</keyword>
<evidence type="ECO:0000313" key="8">
    <source>
        <dbReference type="Proteomes" id="UP001230207"/>
    </source>
</evidence>
<keyword evidence="4" id="KW-0804">Transcription</keyword>
<evidence type="ECO:0000256" key="4">
    <source>
        <dbReference type="ARBA" id="ARBA00023163"/>
    </source>
</evidence>
<dbReference type="InterPro" id="IPR001647">
    <property type="entry name" value="HTH_TetR"/>
</dbReference>
<protein>
    <submittedName>
        <fullName evidence="7">TetR/AcrR family acrAB operon transcriptional repressor</fullName>
    </submittedName>
</protein>
<evidence type="ECO:0000256" key="3">
    <source>
        <dbReference type="ARBA" id="ARBA00023125"/>
    </source>
</evidence>
<dbReference type="RefSeq" id="WP_307226283.1">
    <property type="nucleotide sequence ID" value="NZ_JAUSVF010000001.1"/>
</dbReference>
<dbReference type="Pfam" id="PF00440">
    <property type="entry name" value="TetR_N"/>
    <property type="match status" value="1"/>
</dbReference>
<dbReference type="InterPro" id="IPR023772">
    <property type="entry name" value="DNA-bd_HTH_TetR-type_CS"/>
</dbReference>
<dbReference type="InterPro" id="IPR009057">
    <property type="entry name" value="Homeodomain-like_sf"/>
</dbReference>
<dbReference type="SUPFAM" id="SSF46689">
    <property type="entry name" value="Homeodomain-like"/>
    <property type="match status" value="1"/>
</dbReference>
<feature type="domain" description="HTH tetR-type" evidence="6">
    <location>
        <begin position="9"/>
        <end position="69"/>
    </location>
</feature>
<dbReference type="EMBL" id="JAUSVF010000001">
    <property type="protein sequence ID" value="MDQ0318323.1"/>
    <property type="molecule type" value="Genomic_DNA"/>
</dbReference>
<gene>
    <name evidence="7" type="ORF">QO002_000461</name>
</gene>
<comment type="caution">
    <text evidence="7">The sequence shown here is derived from an EMBL/GenBank/DDBJ whole genome shotgun (WGS) entry which is preliminary data.</text>
</comment>
<evidence type="ECO:0000256" key="5">
    <source>
        <dbReference type="PROSITE-ProRule" id="PRU00335"/>
    </source>
</evidence>